<sequence>MRSTGALTTAVCGHFGELLQGRLGPAGPVVVITLPCPALRLRGWYSPGGDLRVHSPERLVWRAQARRFLALVGGRPRGRFALRPEMPAGGGAGASTAALVALARLAAPDCPPLELARACVTAEGASDPLMFPAPERILWASREAEIAGHMPILPRCEVLGGFHGPPRRTWPADSNFADISDLVPRWQAAAGAGDLTALARLSSRAARRTLARRGPADDPTEALARDLGALGIVIAHTGSARGLIFAPGSVPATGAAQLRAAGLRQIVRFTAGGPA</sequence>
<dbReference type="EMBL" id="JACIEQ010000003">
    <property type="protein sequence ID" value="MBB4022901.1"/>
    <property type="molecule type" value="Genomic_DNA"/>
</dbReference>
<protein>
    <submittedName>
        <fullName evidence="1">Uncharacterized protein involved in propanediol utilization</fullName>
    </submittedName>
</protein>
<dbReference type="SUPFAM" id="SSF54211">
    <property type="entry name" value="Ribosomal protein S5 domain 2-like"/>
    <property type="match status" value="1"/>
</dbReference>
<gene>
    <name evidence="1" type="ORF">GGR17_002720</name>
</gene>
<name>A0A840CA82_9RHOB</name>
<reference evidence="1" key="1">
    <citation type="submission" date="2020-08" db="EMBL/GenBank/DDBJ databases">
        <title>Genomic Encyclopedia of Type Strains, Phase IV (KMG-IV): sequencing the most valuable type-strain genomes for metagenomic binning, comparative biology and taxonomic classification.</title>
        <authorList>
            <person name="Goeker M."/>
        </authorList>
    </citation>
    <scope>NUCLEOTIDE SEQUENCE [LARGE SCALE GENOMIC DNA]</scope>
    <source>
        <strain evidence="1">DSM 105040</strain>
    </source>
</reference>
<dbReference type="RefSeq" id="WP_054540026.1">
    <property type="nucleotide sequence ID" value="NZ_JACIEQ010000003.1"/>
</dbReference>
<accession>A0A840CA82</accession>
<dbReference type="AlphaFoldDB" id="A0A840CA82"/>
<dbReference type="InterPro" id="IPR020568">
    <property type="entry name" value="Ribosomal_Su5_D2-typ_SF"/>
</dbReference>
<keyword evidence="2" id="KW-1185">Reference proteome</keyword>
<comment type="caution">
    <text evidence="1">The sequence shown here is derived from an EMBL/GenBank/DDBJ whole genome shotgun (WGS) entry which is preliminary data.</text>
</comment>
<proteinExistence type="predicted"/>
<evidence type="ECO:0000313" key="2">
    <source>
        <dbReference type="Proteomes" id="UP000585681"/>
    </source>
</evidence>
<dbReference type="Proteomes" id="UP000585681">
    <property type="component" value="Unassembled WGS sequence"/>
</dbReference>
<evidence type="ECO:0000313" key="1">
    <source>
        <dbReference type="EMBL" id="MBB4022901.1"/>
    </source>
</evidence>
<organism evidence="1 2">
    <name type="scientific">Actibacterium naphthalenivorans</name>
    <dbReference type="NCBI Taxonomy" id="1614693"/>
    <lineage>
        <taxon>Bacteria</taxon>
        <taxon>Pseudomonadati</taxon>
        <taxon>Pseudomonadota</taxon>
        <taxon>Alphaproteobacteria</taxon>
        <taxon>Rhodobacterales</taxon>
        <taxon>Roseobacteraceae</taxon>
        <taxon>Actibacterium</taxon>
    </lineage>
</organism>